<evidence type="ECO:0000313" key="4">
    <source>
        <dbReference type="EMBL" id="KAA9033332.1"/>
    </source>
</evidence>
<reference evidence="5 6" key="1">
    <citation type="submission" date="2019-09" db="EMBL/GenBank/DDBJ databases">
        <authorList>
            <person name="Feng G."/>
        </authorList>
    </citation>
    <scope>NUCLEOTIDE SEQUENCE [LARGE SCALE GENOMIC DNA]</scope>
    <source>
        <strain evidence="4 5">KACC 19283</strain>
        <strain evidence="3 6">KACC 19284</strain>
    </source>
</reference>
<proteinExistence type="inferred from homology"/>
<evidence type="ECO:0000259" key="2">
    <source>
        <dbReference type="PROSITE" id="PS50164"/>
    </source>
</evidence>
<dbReference type="InterPro" id="IPR050190">
    <property type="entry name" value="UPF0213_domain"/>
</dbReference>
<evidence type="ECO:0000313" key="3">
    <source>
        <dbReference type="EMBL" id="KAA9021007.1"/>
    </source>
</evidence>
<dbReference type="EMBL" id="VYQA01000002">
    <property type="protein sequence ID" value="KAA9033332.1"/>
    <property type="molecule type" value="Genomic_DNA"/>
</dbReference>
<gene>
    <name evidence="4" type="ORF">F4U95_04095</name>
    <name evidence="3" type="ORF">F4U96_04095</name>
</gene>
<dbReference type="RefSeq" id="WP_150424780.1">
    <property type="nucleotide sequence ID" value="NZ_VYQA01000002.1"/>
</dbReference>
<dbReference type="InterPro" id="IPR035901">
    <property type="entry name" value="GIY-YIG_endonuc_sf"/>
</dbReference>
<evidence type="ECO:0000256" key="1">
    <source>
        <dbReference type="ARBA" id="ARBA00007435"/>
    </source>
</evidence>
<protein>
    <submittedName>
        <fullName evidence="4">GIY-YIG nuclease family protein</fullName>
    </submittedName>
</protein>
<dbReference type="PANTHER" id="PTHR34477">
    <property type="entry name" value="UPF0213 PROTEIN YHBQ"/>
    <property type="match status" value="1"/>
</dbReference>
<comment type="similarity">
    <text evidence="1">Belongs to the UPF0213 family.</text>
</comment>
<dbReference type="Gene3D" id="3.40.1440.10">
    <property type="entry name" value="GIY-YIG endonuclease"/>
    <property type="match status" value="1"/>
</dbReference>
<comment type="caution">
    <text evidence="4">The sequence shown here is derived from an EMBL/GenBank/DDBJ whole genome shotgun (WGS) entry which is preliminary data.</text>
</comment>
<evidence type="ECO:0000313" key="5">
    <source>
        <dbReference type="Proteomes" id="UP000325933"/>
    </source>
</evidence>
<sequence length="98" mass="11997">MESQAFVYIMANRRDGTIYIGSTVELPRRVWEHRNSVVPGFTRKYECHLLVWYEVHDNREAARLRERQMKEWKRAWKLREIEGFNPEWADLYDRIAQP</sequence>
<dbReference type="PANTHER" id="PTHR34477:SF5">
    <property type="entry name" value="BSL5627 PROTEIN"/>
    <property type="match status" value="1"/>
</dbReference>
<dbReference type="Pfam" id="PF01541">
    <property type="entry name" value="GIY-YIG"/>
    <property type="match status" value="1"/>
</dbReference>
<dbReference type="PROSITE" id="PS50164">
    <property type="entry name" value="GIY_YIG"/>
    <property type="match status" value="1"/>
</dbReference>
<dbReference type="Proteomes" id="UP000326364">
    <property type="component" value="Unassembled WGS sequence"/>
</dbReference>
<dbReference type="SUPFAM" id="SSF82771">
    <property type="entry name" value="GIY-YIG endonuclease"/>
    <property type="match status" value="1"/>
</dbReference>
<feature type="domain" description="GIY-YIG" evidence="2">
    <location>
        <begin position="3"/>
        <end position="79"/>
    </location>
</feature>
<dbReference type="InterPro" id="IPR000305">
    <property type="entry name" value="GIY-YIG_endonuc"/>
</dbReference>
<dbReference type="CDD" id="cd10448">
    <property type="entry name" value="GIY-YIG_unchar_3"/>
    <property type="match status" value="1"/>
</dbReference>
<dbReference type="Proteomes" id="UP000325933">
    <property type="component" value="Unassembled WGS sequence"/>
</dbReference>
<evidence type="ECO:0000313" key="6">
    <source>
        <dbReference type="Proteomes" id="UP000326364"/>
    </source>
</evidence>
<dbReference type="EMBL" id="VYQB01000002">
    <property type="protein sequence ID" value="KAA9021007.1"/>
    <property type="molecule type" value="Genomic_DNA"/>
</dbReference>
<name>A0A5J5I9B2_9SPHN</name>
<keyword evidence="6" id="KW-1185">Reference proteome</keyword>
<accession>A0A5J5I9B2</accession>
<organism evidence="4 5">
    <name type="scientific">Sphingobium limneticum</name>
    <dbReference type="NCBI Taxonomy" id="1007511"/>
    <lineage>
        <taxon>Bacteria</taxon>
        <taxon>Pseudomonadati</taxon>
        <taxon>Pseudomonadota</taxon>
        <taxon>Alphaproteobacteria</taxon>
        <taxon>Sphingomonadales</taxon>
        <taxon>Sphingomonadaceae</taxon>
        <taxon>Sphingobium</taxon>
    </lineage>
</organism>
<dbReference type="AlphaFoldDB" id="A0A5J5I9B2"/>